<dbReference type="CDD" id="cd10527">
    <property type="entry name" value="SET_LSMT"/>
    <property type="match status" value="1"/>
</dbReference>
<dbReference type="PANTHER" id="PTHR13271:SF137">
    <property type="entry name" value="SET DOMAIN-CONTAINING PROTEIN"/>
    <property type="match status" value="1"/>
</dbReference>
<dbReference type="OrthoDB" id="441812at2759"/>
<keyword evidence="2" id="KW-0808">Transferase</keyword>
<dbReference type="AlphaFoldDB" id="A0A485LHM5"/>
<dbReference type="SUPFAM" id="SSF82199">
    <property type="entry name" value="SET domain"/>
    <property type="match status" value="1"/>
</dbReference>
<feature type="domain" description="Rubisco LSMT substrate-binding" evidence="4">
    <location>
        <begin position="308"/>
        <end position="430"/>
    </location>
</feature>
<dbReference type="InterPro" id="IPR050600">
    <property type="entry name" value="SETD3_SETD6_MTase"/>
</dbReference>
<evidence type="ECO:0000313" key="6">
    <source>
        <dbReference type="EMBL" id="VFT97928.1"/>
    </source>
</evidence>
<sequence length="461" mass="52113">MERTSTTMQPLADSPSPVIAQLKAWLTGHGVSLDNFHIHYYGRDEGHGVVAAKAFQTGEHTLDIPFRLTMNVQSARASDLAKILAHETNLADVEVLALHLMYEKLKGDASFWAPFIRSLPETFDTPIFWSDDDFAALKGTNVALLASMMKQQIVADYTSIHSPIFQKYKTTFFAARVPTILEYKWALSVVWSRAFGVTKGGEYLQVLCPAMDMFNHDVHLNRPLDDFIVFDEQAQTLCHRVHESCVAGTPLNISYGPYSNAKLLYSYGFVVPGMHCVDCVHVGRHVKDRLMSLSGNLHGGIDFWVNVPTNDPYFRLKKALLDSNELTAYQTYDFDGTLLGHTVSERLLAMVRVVLMQENEIQARNNAFNQAMVTRRNEIAVYDNLTIACRRKLQSFTTTLKDDLELVEAGELAPRRAFALRVRIEDKQILQDTIQTLAKWKDFLLKNEGNDTVYPPRDCVV</sequence>
<dbReference type="SUPFAM" id="SSF81822">
    <property type="entry name" value="RuBisCo LSMT C-terminal, substrate-binding domain"/>
    <property type="match status" value="1"/>
</dbReference>
<dbReference type="InterPro" id="IPR046341">
    <property type="entry name" value="SET_dom_sf"/>
</dbReference>
<reference evidence="6 7" key="1">
    <citation type="submission" date="2019-03" db="EMBL/GenBank/DDBJ databases">
        <authorList>
            <person name="Gaulin E."/>
            <person name="Dumas B."/>
        </authorList>
    </citation>
    <scope>NUCLEOTIDE SEQUENCE [LARGE SCALE GENOMIC DNA]</scope>
    <source>
        <strain evidence="6">CBS 568.67</strain>
    </source>
</reference>
<dbReference type="GO" id="GO:0032259">
    <property type="term" value="P:methylation"/>
    <property type="evidence" value="ECO:0007669"/>
    <property type="project" value="UniProtKB-KW"/>
</dbReference>
<dbReference type="PANTHER" id="PTHR13271">
    <property type="entry name" value="UNCHARACTERIZED PUTATIVE METHYLTRANSFERASE"/>
    <property type="match status" value="1"/>
</dbReference>
<protein>
    <submittedName>
        <fullName evidence="6">Aste57867_21256 protein</fullName>
    </submittedName>
</protein>
<keyword evidence="3" id="KW-0949">S-adenosyl-L-methionine</keyword>
<dbReference type="Gene3D" id="3.90.1410.10">
    <property type="entry name" value="set domain protein methyltransferase, domain 1"/>
    <property type="match status" value="1"/>
</dbReference>
<organism evidence="6 7">
    <name type="scientific">Aphanomyces stellatus</name>
    <dbReference type="NCBI Taxonomy" id="120398"/>
    <lineage>
        <taxon>Eukaryota</taxon>
        <taxon>Sar</taxon>
        <taxon>Stramenopiles</taxon>
        <taxon>Oomycota</taxon>
        <taxon>Saprolegniomycetes</taxon>
        <taxon>Saprolegniales</taxon>
        <taxon>Verrucalvaceae</taxon>
        <taxon>Aphanomyces</taxon>
    </lineage>
</organism>
<dbReference type="EMBL" id="CAADRA010006991">
    <property type="protein sequence ID" value="VFT97928.1"/>
    <property type="molecule type" value="Genomic_DNA"/>
</dbReference>
<keyword evidence="7" id="KW-1185">Reference proteome</keyword>
<proteinExistence type="predicted"/>
<evidence type="ECO:0000256" key="2">
    <source>
        <dbReference type="ARBA" id="ARBA00022679"/>
    </source>
</evidence>
<keyword evidence="1" id="KW-0489">Methyltransferase</keyword>
<name>A0A485LHM5_9STRA</name>
<evidence type="ECO:0000256" key="3">
    <source>
        <dbReference type="ARBA" id="ARBA00022691"/>
    </source>
</evidence>
<dbReference type="Gene3D" id="3.90.1420.10">
    <property type="entry name" value="Rubisco LSMT, substrate-binding domain"/>
    <property type="match status" value="1"/>
</dbReference>
<dbReference type="GO" id="GO:0016279">
    <property type="term" value="F:protein-lysine N-methyltransferase activity"/>
    <property type="evidence" value="ECO:0007669"/>
    <property type="project" value="TreeGrafter"/>
</dbReference>
<dbReference type="InterPro" id="IPR036464">
    <property type="entry name" value="Rubisco_LSMT_subst-bd_sf"/>
</dbReference>
<evidence type="ECO:0000313" key="7">
    <source>
        <dbReference type="Proteomes" id="UP000332933"/>
    </source>
</evidence>
<evidence type="ECO:0000256" key="1">
    <source>
        <dbReference type="ARBA" id="ARBA00022603"/>
    </source>
</evidence>
<dbReference type="InterPro" id="IPR015353">
    <property type="entry name" value="Rubisco_LSMT_subst-bd"/>
</dbReference>
<gene>
    <name evidence="6" type="primary">Aste57867_21256</name>
    <name evidence="5" type="ORF">As57867_021187</name>
    <name evidence="6" type="ORF">ASTE57867_21256</name>
</gene>
<dbReference type="Pfam" id="PF09273">
    <property type="entry name" value="Rubis-subs-bind"/>
    <property type="match status" value="1"/>
</dbReference>
<evidence type="ECO:0000259" key="4">
    <source>
        <dbReference type="Pfam" id="PF09273"/>
    </source>
</evidence>
<dbReference type="EMBL" id="VJMH01006965">
    <property type="protein sequence ID" value="KAF0686964.1"/>
    <property type="molecule type" value="Genomic_DNA"/>
</dbReference>
<dbReference type="Proteomes" id="UP000332933">
    <property type="component" value="Unassembled WGS sequence"/>
</dbReference>
<evidence type="ECO:0000313" key="5">
    <source>
        <dbReference type="EMBL" id="KAF0686964.1"/>
    </source>
</evidence>
<reference evidence="5" key="2">
    <citation type="submission" date="2019-06" db="EMBL/GenBank/DDBJ databases">
        <title>Genomics analysis of Aphanomyces spp. identifies a new class of oomycete effector associated with host adaptation.</title>
        <authorList>
            <person name="Gaulin E."/>
        </authorList>
    </citation>
    <scope>NUCLEOTIDE SEQUENCE</scope>
    <source>
        <strain evidence="5">CBS 578.67</strain>
    </source>
</reference>
<accession>A0A485LHM5</accession>